<feature type="transmembrane region" description="Helical" evidence="1">
    <location>
        <begin position="35"/>
        <end position="56"/>
    </location>
</feature>
<evidence type="ECO:0008006" key="4">
    <source>
        <dbReference type="Google" id="ProtNLM"/>
    </source>
</evidence>
<evidence type="ECO:0000256" key="1">
    <source>
        <dbReference type="SAM" id="Phobius"/>
    </source>
</evidence>
<proteinExistence type="predicted"/>
<keyword evidence="1" id="KW-0472">Membrane</keyword>
<dbReference type="EMBL" id="CP074371">
    <property type="protein sequence ID" value="QVI24905.1"/>
    <property type="molecule type" value="Genomic_DNA"/>
</dbReference>
<feature type="transmembrane region" description="Helical" evidence="1">
    <location>
        <begin position="106"/>
        <end position="126"/>
    </location>
</feature>
<keyword evidence="1" id="KW-1133">Transmembrane helix</keyword>
<organism evidence="2 3">
    <name type="scientific">Nocardia tengchongensis</name>
    <dbReference type="NCBI Taxonomy" id="2055889"/>
    <lineage>
        <taxon>Bacteria</taxon>
        <taxon>Bacillati</taxon>
        <taxon>Actinomycetota</taxon>
        <taxon>Actinomycetes</taxon>
        <taxon>Mycobacteriales</taxon>
        <taxon>Nocardiaceae</taxon>
        <taxon>Nocardia</taxon>
    </lineage>
</organism>
<feature type="transmembrane region" description="Helical" evidence="1">
    <location>
        <begin position="63"/>
        <end position="86"/>
    </location>
</feature>
<gene>
    <name evidence="2" type="ORF">KHQ06_15265</name>
</gene>
<keyword evidence="3" id="KW-1185">Reference proteome</keyword>
<protein>
    <recommendedName>
        <fullName evidence="4">DUF2214 domain-containing protein</fullName>
    </recommendedName>
</protein>
<accession>A0ABX8CYC1</accession>
<name>A0ABX8CYC1_9NOCA</name>
<feature type="transmembrane region" description="Helical" evidence="1">
    <location>
        <begin position="138"/>
        <end position="162"/>
    </location>
</feature>
<sequence length="166" mass="17143">MASASAVLATGALTAAVWIAAHVTASPAVHTGGVFVHLTALVLGFGGVLTADSFVLRWAAGRLDLAAALSAVSRLHVPIWLGLAGLVTSGCVLEPNLASTMTRTKLVLVLVLTLNGIQAYSLNRHLKARGDLPLTPRLLAWGATTGVVSQVCWWGATAIGFLNAQR</sequence>
<dbReference type="Proteomes" id="UP000683310">
    <property type="component" value="Chromosome"/>
</dbReference>
<evidence type="ECO:0000313" key="2">
    <source>
        <dbReference type="EMBL" id="QVI24905.1"/>
    </source>
</evidence>
<evidence type="ECO:0000313" key="3">
    <source>
        <dbReference type="Proteomes" id="UP000683310"/>
    </source>
</evidence>
<keyword evidence="1" id="KW-0812">Transmembrane</keyword>
<reference evidence="2 3" key="1">
    <citation type="submission" date="2021-04" db="EMBL/GenBank/DDBJ databases">
        <title>Nocardia tengchongensis.</title>
        <authorList>
            <person name="Zhuang k."/>
            <person name="Ran Y."/>
            <person name="Li W."/>
        </authorList>
    </citation>
    <scope>NUCLEOTIDE SEQUENCE [LARGE SCALE GENOMIC DNA]</scope>
    <source>
        <strain evidence="2 3">CFH S0057</strain>
    </source>
</reference>